<feature type="compositionally biased region" description="Polar residues" evidence="1">
    <location>
        <begin position="86"/>
        <end position="98"/>
    </location>
</feature>
<dbReference type="Proteomes" id="UP001358417">
    <property type="component" value="Unassembled WGS sequence"/>
</dbReference>
<evidence type="ECO:0000313" key="3">
    <source>
        <dbReference type="EMBL" id="KAK5047159.1"/>
    </source>
</evidence>
<sequence length="604" mass="66251">MAINWRLRESVFRLLAAVYAELGEAAVSSSEKHELCPLAELINAQFKGRYASIAKFFGDDATYDAVKSFFAKEIAKAADDLGRQNPGAQRTQRPVAQKSSSSRQSRRTMHLDFNDQDISFVSEREVEAHSRHALQRPPKRPRLYESPLPVEHEESSLPESQVLPQLSPDGLPNGANHGFRAVNGQPPSPLLQMNGHATREARDPSIQHEFPIPPGPRELTSDSTDPSYIPSPSPPLQKPTRSKAAPRKRPYKEVPEYDLEYQTVSSSSQTGSRHTQEPGSFGYVSNAGFFRCALCFSQLSSQDALDKHEALSKLHLRNLQNPEIVSKGRAKLAQVIALPYQSSASPGAFRPLRVGGFGERGEPSTNGHFADSVPTRSDVTKNLYQPQRRQENMANSSRAIDTIEVHPRTASAPPSHISLSTSHYTASRAPDMEPVEETSIGKGKQRASPYPAAAIQTYQTAPTRPTSQAPGPAPINEEPFKRPNGMNDPPNETDTNAGRAEPTKPRNTKPPSRLRPLEVAEILRLTGIRLAEKYISEHPDLIAQTMGRVQREFTAASASATASVGPSSVEMQPPARVRQKDVEMAGSRVRNGGRDVDVDVVVLD</sequence>
<feature type="region of interest" description="Disordered" evidence="1">
    <location>
        <begin position="81"/>
        <end position="116"/>
    </location>
</feature>
<feature type="compositionally biased region" description="Polar residues" evidence="1">
    <location>
        <begin position="456"/>
        <end position="469"/>
    </location>
</feature>
<evidence type="ECO:0000313" key="4">
    <source>
        <dbReference type="Proteomes" id="UP001358417"/>
    </source>
</evidence>
<comment type="caution">
    <text evidence="3">The sequence shown here is derived from an EMBL/GenBank/DDBJ whole genome shotgun (WGS) entry which is preliminary data.</text>
</comment>
<feature type="region of interest" description="Disordered" evidence="1">
    <location>
        <begin position="407"/>
        <end position="515"/>
    </location>
</feature>
<gene>
    <name evidence="3" type="ORF">LTR84_007102</name>
</gene>
<feature type="compositionally biased region" description="Basic residues" evidence="1">
    <location>
        <begin position="240"/>
        <end position="250"/>
    </location>
</feature>
<dbReference type="AlphaFoldDB" id="A0AAV9N327"/>
<name>A0AAV9N327_9EURO</name>
<proteinExistence type="predicted"/>
<accession>A0AAV9N327</accession>
<keyword evidence="4" id="KW-1185">Reference proteome</keyword>
<dbReference type="Pfam" id="PF23217">
    <property type="entry name" value="DUF7066"/>
    <property type="match status" value="1"/>
</dbReference>
<feature type="compositionally biased region" description="Polar residues" evidence="1">
    <location>
        <begin position="262"/>
        <end position="273"/>
    </location>
</feature>
<feature type="compositionally biased region" description="Basic residues" evidence="1">
    <location>
        <begin position="131"/>
        <end position="141"/>
    </location>
</feature>
<feature type="region of interest" description="Disordered" evidence="1">
    <location>
        <begin position="129"/>
        <end position="277"/>
    </location>
</feature>
<dbReference type="InterPro" id="IPR055494">
    <property type="entry name" value="DUF7066"/>
</dbReference>
<dbReference type="RefSeq" id="XP_064702726.1">
    <property type="nucleotide sequence ID" value="XM_064850657.1"/>
</dbReference>
<evidence type="ECO:0000256" key="1">
    <source>
        <dbReference type="SAM" id="MobiDB-lite"/>
    </source>
</evidence>
<organism evidence="3 4">
    <name type="scientific">Exophiala bonariae</name>
    <dbReference type="NCBI Taxonomy" id="1690606"/>
    <lineage>
        <taxon>Eukaryota</taxon>
        <taxon>Fungi</taxon>
        <taxon>Dikarya</taxon>
        <taxon>Ascomycota</taxon>
        <taxon>Pezizomycotina</taxon>
        <taxon>Eurotiomycetes</taxon>
        <taxon>Chaetothyriomycetidae</taxon>
        <taxon>Chaetothyriales</taxon>
        <taxon>Herpotrichiellaceae</taxon>
        <taxon>Exophiala</taxon>
    </lineage>
</organism>
<dbReference type="GeneID" id="89975270"/>
<evidence type="ECO:0000259" key="2">
    <source>
        <dbReference type="Pfam" id="PF23217"/>
    </source>
</evidence>
<dbReference type="EMBL" id="JAVRRD010000027">
    <property type="protein sequence ID" value="KAK5047159.1"/>
    <property type="molecule type" value="Genomic_DNA"/>
</dbReference>
<reference evidence="3 4" key="1">
    <citation type="submission" date="2023-08" db="EMBL/GenBank/DDBJ databases">
        <title>Black Yeasts Isolated from many extreme environments.</title>
        <authorList>
            <person name="Coleine C."/>
            <person name="Stajich J.E."/>
            <person name="Selbmann L."/>
        </authorList>
    </citation>
    <scope>NUCLEOTIDE SEQUENCE [LARGE SCALE GENOMIC DNA]</scope>
    <source>
        <strain evidence="3 4">CCFEE 5792</strain>
    </source>
</reference>
<protein>
    <recommendedName>
        <fullName evidence="2">DUF7066 domain-containing protein</fullName>
    </recommendedName>
</protein>
<feature type="domain" description="DUF7066" evidence="2">
    <location>
        <begin position="282"/>
        <end position="334"/>
    </location>
</feature>
<feature type="compositionally biased region" description="Basic and acidic residues" evidence="1">
    <location>
        <begin position="197"/>
        <end position="206"/>
    </location>
</feature>